<dbReference type="HOGENOM" id="CLU_009665_3_2_1"/>
<dbReference type="OrthoDB" id="47494at2759"/>
<evidence type="ECO:0000313" key="7">
    <source>
        <dbReference type="EMBL" id="KEY69901.1"/>
    </source>
</evidence>
<evidence type="ECO:0000256" key="3">
    <source>
        <dbReference type="ARBA" id="ARBA00022827"/>
    </source>
</evidence>
<dbReference type="PANTHER" id="PTHR47178">
    <property type="entry name" value="MONOOXYGENASE, FAD-BINDING"/>
    <property type="match status" value="1"/>
</dbReference>
<evidence type="ECO:0000256" key="1">
    <source>
        <dbReference type="ARBA" id="ARBA00001974"/>
    </source>
</evidence>
<evidence type="ECO:0000256" key="4">
    <source>
        <dbReference type="ARBA" id="ARBA00023002"/>
    </source>
</evidence>
<keyword evidence="4" id="KW-0560">Oxidoreductase</keyword>
<evidence type="ECO:0000256" key="5">
    <source>
        <dbReference type="ARBA" id="ARBA00023033"/>
    </source>
</evidence>
<reference evidence="7 8" key="1">
    <citation type="journal article" date="2014" name="BMC Genomics">
        <title>Comparative genome sequencing reveals chemotype-specific gene clusters in the toxigenic black mold Stachybotrys.</title>
        <authorList>
            <person name="Semeiks J."/>
            <person name="Borek D."/>
            <person name="Otwinowski Z."/>
            <person name="Grishin N.V."/>
        </authorList>
    </citation>
    <scope>NUCLEOTIDE SEQUENCE [LARGE SCALE GENOMIC DNA]</scope>
    <source>
        <strain evidence="8">CBS 109288 / IBT 7711</strain>
    </source>
</reference>
<dbReference type="Gene3D" id="3.50.50.60">
    <property type="entry name" value="FAD/NAD(P)-binding domain"/>
    <property type="match status" value="1"/>
</dbReference>
<evidence type="ECO:0000313" key="8">
    <source>
        <dbReference type="Proteomes" id="UP000028045"/>
    </source>
</evidence>
<keyword evidence="5" id="KW-0503">Monooxygenase</keyword>
<evidence type="ECO:0000256" key="2">
    <source>
        <dbReference type="ARBA" id="ARBA00022630"/>
    </source>
</evidence>
<dbReference type="PANTHER" id="PTHR47178:SF1">
    <property type="entry name" value="FAD-BINDING DOMAIN-CONTAINING PROTEIN-RELATED"/>
    <property type="match status" value="1"/>
</dbReference>
<gene>
    <name evidence="7" type="ORF">S7711_09003</name>
</gene>
<accession>A0A084AX72</accession>
<dbReference type="EMBL" id="KL648504">
    <property type="protein sequence ID" value="KEY69901.1"/>
    <property type="molecule type" value="Genomic_DNA"/>
</dbReference>
<dbReference type="PRINTS" id="PR00420">
    <property type="entry name" value="RNGMNOXGNASE"/>
</dbReference>
<dbReference type="Proteomes" id="UP000028045">
    <property type="component" value="Unassembled WGS sequence"/>
</dbReference>
<name>A0A084AX72_STACB</name>
<feature type="region of interest" description="Disordered" evidence="6">
    <location>
        <begin position="17"/>
        <end position="51"/>
    </location>
</feature>
<organism evidence="7 8">
    <name type="scientific">Stachybotrys chartarum (strain CBS 109288 / IBT 7711)</name>
    <name type="common">Toxic black mold</name>
    <name type="synonym">Stilbospora chartarum</name>
    <dbReference type="NCBI Taxonomy" id="1280523"/>
    <lineage>
        <taxon>Eukaryota</taxon>
        <taxon>Fungi</taxon>
        <taxon>Dikarya</taxon>
        <taxon>Ascomycota</taxon>
        <taxon>Pezizomycotina</taxon>
        <taxon>Sordariomycetes</taxon>
        <taxon>Hypocreomycetidae</taxon>
        <taxon>Hypocreales</taxon>
        <taxon>Stachybotryaceae</taxon>
        <taxon>Stachybotrys</taxon>
    </lineage>
</organism>
<keyword evidence="2" id="KW-0285">Flavoprotein</keyword>
<protein>
    <submittedName>
        <fullName evidence="7">Uncharacterized protein</fullName>
    </submittedName>
</protein>
<proteinExistence type="predicted"/>
<dbReference type="InterPro" id="IPR036188">
    <property type="entry name" value="FAD/NAD-bd_sf"/>
</dbReference>
<keyword evidence="3" id="KW-0274">FAD</keyword>
<dbReference type="Pfam" id="PF13450">
    <property type="entry name" value="NAD_binding_8"/>
    <property type="match status" value="1"/>
</dbReference>
<dbReference type="GO" id="GO:0004497">
    <property type="term" value="F:monooxygenase activity"/>
    <property type="evidence" value="ECO:0007669"/>
    <property type="project" value="UniProtKB-KW"/>
</dbReference>
<dbReference type="AlphaFoldDB" id="A0A084AX72"/>
<comment type="cofactor">
    <cofactor evidence="1">
        <name>FAD</name>
        <dbReference type="ChEBI" id="CHEBI:57692"/>
    </cofactor>
</comment>
<dbReference type="SUPFAM" id="SSF51905">
    <property type="entry name" value="FAD/NAD(P)-binding domain"/>
    <property type="match status" value="1"/>
</dbReference>
<keyword evidence="8" id="KW-1185">Reference proteome</keyword>
<sequence>MPPREKTKTSICIRPGFDCYSTARPPPAPGTRHPAPRPRTRAPSRAETSSVMATSSSPLPVVIVGAGISGLLLAQSLRRHGLPVRVFERDDDFTSRGVGWGLTLHWSLPALRALLPEPLVHRIPGAYVDQAAVAAGLCSRFPFYDLSTGQLKAETPRAPESQRIRVTREKLRRLLATGIQVEWGKAFQSFRSENDGSVTVLFEDGSHCRGCLLVACDGTNSRLRRALFPDRHYTHGLPIRAMGLKVSLTPEQIKPILQMDPFFLQGTSSENDSFIYISVLDAPGNSDNSSGAYSCQMCVSWPYRGGFLGRAEPLDFPATNEERHKFLEELAGTWADPFRSIIRTIPDDTDIKPLDLQDYVPPKDLRSTDRVALMGDAFHAMAMYRGEGANHAIVDVLDFSERIVPLLQKQQPGQGEDWPAIRAALDEYEDVVIARARPAVLASRRACMDAHDWPKITETSPLLTRRAMMLTFDEE</sequence>
<evidence type="ECO:0000256" key="6">
    <source>
        <dbReference type="SAM" id="MobiDB-lite"/>
    </source>
</evidence>